<evidence type="ECO:0000259" key="5">
    <source>
        <dbReference type="PROSITE" id="PS50090"/>
    </source>
</evidence>
<comment type="subcellular location">
    <subcellularLocation>
        <location evidence="1">Nucleus</location>
    </subcellularLocation>
</comment>
<dbReference type="GO" id="GO:0003700">
    <property type="term" value="F:DNA-binding transcription factor activity"/>
    <property type="evidence" value="ECO:0007669"/>
    <property type="project" value="InterPro"/>
</dbReference>
<keyword evidence="7" id="KW-1185">Reference proteome</keyword>
<dbReference type="EMBL" id="JAUUTY010000003">
    <property type="protein sequence ID" value="KAK1666201.1"/>
    <property type="molecule type" value="Genomic_DNA"/>
</dbReference>
<dbReference type="AlphaFoldDB" id="A0AAD8SZ07"/>
<name>A0AAD8SZ07_LOLMU</name>
<dbReference type="CDD" id="cd00167">
    <property type="entry name" value="SANT"/>
    <property type="match status" value="1"/>
</dbReference>
<evidence type="ECO:0000256" key="4">
    <source>
        <dbReference type="ARBA" id="ARBA00023242"/>
    </source>
</evidence>
<dbReference type="FunFam" id="1.10.10.60:FF:000154">
    <property type="entry name" value="Transcription factor SRM1"/>
    <property type="match status" value="1"/>
</dbReference>
<evidence type="ECO:0000256" key="3">
    <source>
        <dbReference type="ARBA" id="ARBA00023163"/>
    </source>
</evidence>
<comment type="caution">
    <text evidence="6">The sequence shown here is derived from an EMBL/GenBank/DDBJ whole genome shotgun (WGS) entry which is preliminary data.</text>
</comment>
<gene>
    <name evidence="6" type="ORF">QYE76_054360</name>
</gene>
<dbReference type="Pfam" id="PF23082">
    <property type="entry name" value="Myb_DNA-binding_2"/>
    <property type="match status" value="1"/>
</dbReference>
<feature type="domain" description="Myb-like" evidence="5">
    <location>
        <begin position="17"/>
        <end position="64"/>
    </location>
</feature>
<evidence type="ECO:0000313" key="7">
    <source>
        <dbReference type="Proteomes" id="UP001231189"/>
    </source>
</evidence>
<dbReference type="InterPro" id="IPR044636">
    <property type="entry name" value="RADIALIS-like"/>
</dbReference>
<evidence type="ECO:0000256" key="1">
    <source>
        <dbReference type="ARBA" id="ARBA00004123"/>
    </source>
</evidence>
<keyword evidence="2" id="KW-0805">Transcription regulation</keyword>
<dbReference type="PROSITE" id="PS50090">
    <property type="entry name" value="MYB_LIKE"/>
    <property type="match status" value="1"/>
</dbReference>
<protein>
    <recommendedName>
        <fullName evidence="5">Myb-like domain-containing protein</fullName>
    </recommendedName>
</protein>
<evidence type="ECO:0000256" key="2">
    <source>
        <dbReference type="ARBA" id="ARBA00023015"/>
    </source>
</evidence>
<organism evidence="6 7">
    <name type="scientific">Lolium multiflorum</name>
    <name type="common">Italian ryegrass</name>
    <name type="synonym">Lolium perenne subsp. multiflorum</name>
    <dbReference type="NCBI Taxonomy" id="4521"/>
    <lineage>
        <taxon>Eukaryota</taxon>
        <taxon>Viridiplantae</taxon>
        <taxon>Streptophyta</taxon>
        <taxon>Embryophyta</taxon>
        <taxon>Tracheophyta</taxon>
        <taxon>Spermatophyta</taxon>
        <taxon>Magnoliopsida</taxon>
        <taxon>Liliopsida</taxon>
        <taxon>Poales</taxon>
        <taxon>Poaceae</taxon>
        <taxon>BOP clade</taxon>
        <taxon>Pooideae</taxon>
        <taxon>Poodae</taxon>
        <taxon>Poeae</taxon>
        <taxon>Poeae Chloroplast Group 2 (Poeae type)</taxon>
        <taxon>Loliodinae</taxon>
        <taxon>Loliinae</taxon>
        <taxon>Lolium</taxon>
    </lineage>
</organism>
<keyword evidence="4" id="KW-0539">Nucleus</keyword>
<dbReference type="Proteomes" id="UP001231189">
    <property type="component" value="Unassembled WGS sequence"/>
</dbReference>
<dbReference type="GO" id="GO:0005634">
    <property type="term" value="C:nucleus"/>
    <property type="evidence" value="ECO:0007669"/>
    <property type="project" value="UniProtKB-SubCell"/>
</dbReference>
<dbReference type="SMART" id="SM00717">
    <property type="entry name" value="SANT"/>
    <property type="match status" value="1"/>
</dbReference>
<sequence length="87" mass="9872">MSSVSRSSSRGGANAEWSTRENKLFEEALAYYGEGTPDRWLKVSRAMGGTKTADEVRRHYEILDNDVKLIESGRIPYPNYNEQGAWN</sequence>
<dbReference type="PANTHER" id="PTHR43952:SF105">
    <property type="entry name" value="OS01G0663051 PROTEIN"/>
    <property type="match status" value="1"/>
</dbReference>
<proteinExistence type="predicted"/>
<reference evidence="6" key="1">
    <citation type="submission" date="2023-07" db="EMBL/GenBank/DDBJ databases">
        <title>A chromosome-level genome assembly of Lolium multiflorum.</title>
        <authorList>
            <person name="Chen Y."/>
            <person name="Copetti D."/>
            <person name="Kolliker R."/>
            <person name="Studer B."/>
        </authorList>
    </citation>
    <scope>NUCLEOTIDE SEQUENCE</scope>
    <source>
        <strain evidence="6">02402/16</strain>
        <tissue evidence="6">Leaf</tissue>
    </source>
</reference>
<dbReference type="InterPro" id="IPR001005">
    <property type="entry name" value="SANT/Myb"/>
</dbReference>
<keyword evidence="3" id="KW-0804">Transcription</keyword>
<dbReference type="PANTHER" id="PTHR43952">
    <property type="entry name" value="MYB FAMILY TRANSCRIPTION FACTOR-RELATED"/>
    <property type="match status" value="1"/>
</dbReference>
<dbReference type="Gene3D" id="1.10.10.60">
    <property type="entry name" value="Homeodomain-like"/>
    <property type="match status" value="1"/>
</dbReference>
<evidence type="ECO:0000313" key="6">
    <source>
        <dbReference type="EMBL" id="KAK1666201.1"/>
    </source>
</evidence>
<dbReference type="SUPFAM" id="SSF46689">
    <property type="entry name" value="Homeodomain-like"/>
    <property type="match status" value="1"/>
</dbReference>
<accession>A0AAD8SZ07</accession>
<dbReference type="InterPro" id="IPR009057">
    <property type="entry name" value="Homeodomain-like_sf"/>
</dbReference>